<protein>
    <recommendedName>
        <fullName evidence="4">DUF1753-domain-containing protein</fullName>
    </recommendedName>
</protein>
<evidence type="ECO:0008006" key="4">
    <source>
        <dbReference type="Google" id="ProtNLM"/>
    </source>
</evidence>
<dbReference type="AlphaFoldDB" id="A0A1E3QX54"/>
<keyword evidence="1" id="KW-1133">Transmembrane helix</keyword>
<name>A0A1E3QX54_9ASCO</name>
<reference evidence="3" key="1">
    <citation type="submission" date="2016-05" db="EMBL/GenBank/DDBJ databases">
        <title>Comparative genomics of biotechnologically important yeasts.</title>
        <authorList>
            <consortium name="DOE Joint Genome Institute"/>
            <person name="Riley R."/>
            <person name="Haridas S."/>
            <person name="Wolfe K.H."/>
            <person name="Lopes M.R."/>
            <person name="Hittinger C.T."/>
            <person name="Goker M."/>
            <person name="Salamov A."/>
            <person name="Wisecaver J."/>
            <person name="Long T.M."/>
            <person name="Aerts A.L."/>
            <person name="Barry K."/>
            <person name="Choi C."/>
            <person name="Clum A."/>
            <person name="Coughlan A.Y."/>
            <person name="Deshpande S."/>
            <person name="Douglass A.P."/>
            <person name="Hanson S.J."/>
            <person name="Klenk H.-P."/>
            <person name="Labutti K."/>
            <person name="Lapidus A."/>
            <person name="Lindquist E."/>
            <person name="Lipzen A."/>
            <person name="Meier-Kolthoff J.P."/>
            <person name="Ohm R.A."/>
            <person name="Otillar R.P."/>
            <person name="Pangilinan J."/>
            <person name="Peng Y."/>
            <person name="Rokas A."/>
            <person name="Rosa C.A."/>
            <person name="Scheuner C."/>
            <person name="Sibirny A.A."/>
            <person name="Slot J.C."/>
            <person name="Stielow J.B."/>
            <person name="Sun H."/>
            <person name="Kurtzman C.P."/>
            <person name="Blackwell M."/>
            <person name="Grigoriev I.V."/>
            <person name="Jeffries T.W."/>
        </authorList>
    </citation>
    <scope>NUCLEOTIDE SEQUENCE [LARGE SCALE GENOMIC DNA]</scope>
    <source>
        <strain evidence="3">NRRL Y-12698</strain>
    </source>
</reference>
<keyword evidence="1" id="KW-0472">Membrane</keyword>
<dbReference type="RefSeq" id="XP_018986915.1">
    <property type="nucleotide sequence ID" value="XM_019132392.1"/>
</dbReference>
<evidence type="ECO:0000256" key="1">
    <source>
        <dbReference type="SAM" id="Phobius"/>
    </source>
</evidence>
<dbReference type="Pfam" id="PF08552">
    <property type="entry name" value="Kei1"/>
    <property type="match status" value="1"/>
</dbReference>
<feature type="transmembrane region" description="Helical" evidence="1">
    <location>
        <begin position="34"/>
        <end position="65"/>
    </location>
</feature>
<feature type="transmembrane region" description="Helical" evidence="1">
    <location>
        <begin position="86"/>
        <end position="112"/>
    </location>
</feature>
<dbReference type="InterPro" id="IPR013862">
    <property type="entry name" value="Kei1"/>
</dbReference>
<dbReference type="EMBL" id="KV454427">
    <property type="protein sequence ID" value="ODQ81587.1"/>
    <property type="molecule type" value="Genomic_DNA"/>
</dbReference>
<dbReference type="PANTHER" id="PTHR28077:SF1">
    <property type="entry name" value="INOSITOL PHOSPHORYLCERAMIDE SYNTHASE REGULATORY SUBUNIT KEI1"/>
    <property type="match status" value="1"/>
</dbReference>
<accession>A0A1E3QX54</accession>
<keyword evidence="1" id="KW-0812">Transmembrane</keyword>
<evidence type="ECO:0000313" key="2">
    <source>
        <dbReference type="EMBL" id="ODQ81587.1"/>
    </source>
</evidence>
<dbReference type="PANTHER" id="PTHR28077">
    <property type="entry name" value="INOSITOL PHOSPHORYLCERAMIDE SYNTHASE REGULATORY SUBUNIT KEI1"/>
    <property type="match status" value="1"/>
</dbReference>
<dbReference type="GO" id="GO:0070916">
    <property type="term" value="C:inositol phosphoceramide synthase complex"/>
    <property type="evidence" value="ECO:0007669"/>
    <property type="project" value="EnsemblFungi"/>
</dbReference>
<proteinExistence type="predicted"/>
<gene>
    <name evidence="2" type="ORF">BABINDRAFT_6267</name>
</gene>
<feature type="transmembrane region" description="Helical" evidence="1">
    <location>
        <begin position="9"/>
        <end position="28"/>
    </location>
</feature>
<dbReference type="GO" id="GO:0030148">
    <property type="term" value="P:sphingolipid biosynthetic process"/>
    <property type="evidence" value="ECO:0007669"/>
    <property type="project" value="EnsemblFungi"/>
</dbReference>
<dbReference type="GO" id="GO:0070917">
    <property type="term" value="F:inositol phosphoceramide synthase regulator activity"/>
    <property type="evidence" value="ECO:0007669"/>
    <property type="project" value="EnsemblFungi"/>
</dbReference>
<dbReference type="OrthoDB" id="3338076at2759"/>
<dbReference type="GeneID" id="30150245"/>
<dbReference type="Proteomes" id="UP000094336">
    <property type="component" value="Unassembled WGS sequence"/>
</dbReference>
<sequence>MARLVLPKTFLGLPLYIGVETVLGFAALNKASGFYGIISIFTGHPIGFLQAIFNICSILMFPIYIMGLKAITRLHPESRVNVTGRLALVTLTYLFDSALSVLFTLYFAHFWFANEDTQATHPVTDSTTDTSQSATPAYELFLTVSTTVILNAARFYFSLVMLSYTKGLTKVARSQGRRKERKLSGKFPPADEAKWYAERFYQMEDKSLDVIQNVFKYV</sequence>
<evidence type="ECO:0000313" key="3">
    <source>
        <dbReference type="Proteomes" id="UP000094336"/>
    </source>
</evidence>
<feature type="transmembrane region" description="Helical" evidence="1">
    <location>
        <begin position="140"/>
        <end position="164"/>
    </location>
</feature>
<dbReference type="STRING" id="984486.A0A1E3QX54"/>
<organism evidence="2 3">
    <name type="scientific">Babjeviella inositovora NRRL Y-12698</name>
    <dbReference type="NCBI Taxonomy" id="984486"/>
    <lineage>
        <taxon>Eukaryota</taxon>
        <taxon>Fungi</taxon>
        <taxon>Dikarya</taxon>
        <taxon>Ascomycota</taxon>
        <taxon>Saccharomycotina</taxon>
        <taxon>Pichiomycetes</taxon>
        <taxon>Serinales incertae sedis</taxon>
        <taxon>Babjeviella</taxon>
    </lineage>
</organism>
<dbReference type="GO" id="GO:0006673">
    <property type="term" value="P:inositol phosphoceramide metabolic process"/>
    <property type="evidence" value="ECO:0007669"/>
    <property type="project" value="EnsemblFungi"/>
</dbReference>
<dbReference type="GO" id="GO:0000139">
    <property type="term" value="C:Golgi membrane"/>
    <property type="evidence" value="ECO:0007669"/>
    <property type="project" value="EnsemblFungi"/>
</dbReference>
<keyword evidence="3" id="KW-1185">Reference proteome</keyword>